<dbReference type="Gene3D" id="3.60.15.10">
    <property type="entry name" value="Ribonuclease Z/Hydroxyacylglutathione hydrolase-like"/>
    <property type="match status" value="1"/>
</dbReference>
<dbReference type="KEGG" id="nja:NSJP_2461"/>
<keyword evidence="2" id="KW-1185">Reference proteome</keyword>
<dbReference type="STRING" id="1325564.NSJP_2461"/>
<proteinExistence type="predicted"/>
<dbReference type="InterPro" id="IPR036866">
    <property type="entry name" value="RibonucZ/Hydroxyglut_hydro"/>
</dbReference>
<dbReference type="SUPFAM" id="SSF56281">
    <property type="entry name" value="Metallo-hydrolase/oxidoreductase"/>
    <property type="match status" value="1"/>
</dbReference>
<protein>
    <recommendedName>
        <fullName evidence="3">Metallo-beta-lactamase domain-containing protein</fullName>
    </recommendedName>
</protein>
<dbReference type="AlphaFoldDB" id="A0A1W1I746"/>
<evidence type="ECO:0008006" key="3">
    <source>
        <dbReference type="Google" id="ProtNLM"/>
    </source>
</evidence>
<gene>
    <name evidence="1" type="ORF">NSJP_2461</name>
</gene>
<dbReference type="OrthoDB" id="819793at2"/>
<sequence length="201" mass="22207">MKQLFHGIWQWSWFSEEKQLDFNGLFLAIGEHKILVDPPPLTAEATTLIRRQGGVEYIVVTNRDHRREAETCRHEFRCQLWVPHEDAGQMDLQPTRTFKDGELLPGGLWVVRLTDQKSPGESALFIPQGKGILVVGDALIGKPAGAVSLLAAEKYADAGKAREGLRRLLKYAFDALLVGDGVSILTGAKPVVELALKDSPP</sequence>
<evidence type="ECO:0000313" key="2">
    <source>
        <dbReference type="Proteomes" id="UP000192042"/>
    </source>
</evidence>
<dbReference type="Pfam" id="PF14597">
    <property type="entry name" value="Lactamase_B_5"/>
    <property type="match status" value="1"/>
</dbReference>
<dbReference type="EMBL" id="LT828648">
    <property type="protein sequence ID" value="SLM48633.1"/>
    <property type="molecule type" value="Genomic_DNA"/>
</dbReference>
<dbReference type="RefSeq" id="WP_080886990.1">
    <property type="nucleotide sequence ID" value="NZ_LT828648.1"/>
</dbReference>
<name>A0A1W1I746_9BACT</name>
<evidence type="ECO:0000313" key="1">
    <source>
        <dbReference type="EMBL" id="SLM48633.1"/>
    </source>
</evidence>
<dbReference type="Proteomes" id="UP000192042">
    <property type="component" value="Chromosome I"/>
</dbReference>
<organism evidence="1 2">
    <name type="scientific">Nitrospira japonica</name>
    <dbReference type="NCBI Taxonomy" id="1325564"/>
    <lineage>
        <taxon>Bacteria</taxon>
        <taxon>Pseudomonadati</taxon>
        <taxon>Nitrospirota</taxon>
        <taxon>Nitrospiria</taxon>
        <taxon>Nitrospirales</taxon>
        <taxon>Nitrospiraceae</taxon>
        <taxon>Nitrospira</taxon>
    </lineage>
</organism>
<accession>A0A1W1I746</accession>
<reference evidence="1 2" key="1">
    <citation type="submission" date="2017-03" db="EMBL/GenBank/DDBJ databases">
        <authorList>
            <person name="Afonso C.L."/>
            <person name="Miller P.J."/>
            <person name="Scott M.A."/>
            <person name="Spackman E."/>
            <person name="Goraichik I."/>
            <person name="Dimitrov K.M."/>
            <person name="Suarez D.L."/>
            <person name="Swayne D.E."/>
        </authorList>
    </citation>
    <scope>NUCLEOTIDE SEQUENCE [LARGE SCALE GENOMIC DNA]</scope>
    <source>
        <strain evidence="1">Genome sequencing of Nitrospira japonica strain NJ11</strain>
    </source>
</reference>